<dbReference type="EMBL" id="JAYKXN010000001">
    <property type="protein sequence ID" value="KAK7316540.1"/>
    <property type="molecule type" value="Genomic_DNA"/>
</dbReference>
<proteinExistence type="predicted"/>
<feature type="transmembrane region" description="Helical" evidence="1">
    <location>
        <begin position="38"/>
        <end position="57"/>
    </location>
</feature>
<evidence type="ECO:0000256" key="1">
    <source>
        <dbReference type="SAM" id="Phobius"/>
    </source>
</evidence>
<keyword evidence="1" id="KW-0472">Membrane</keyword>
<reference evidence="2 3" key="1">
    <citation type="submission" date="2024-01" db="EMBL/GenBank/DDBJ databases">
        <title>The genomes of 5 underutilized Papilionoideae crops provide insights into root nodulation and disease resistance.</title>
        <authorList>
            <person name="Yuan L."/>
        </authorList>
    </citation>
    <scope>NUCLEOTIDE SEQUENCE [LARGE SCALE GENOMIC DNA]</scope>
    <source>
        <strain evidence="2">LY-2023</strain>
        <tissue evidence="2">Leaf</tissue>
    </source>
</reference>
<sequence>MLSCFCIFRNIAPSSWMAPLTLLLVFSSYQLVGFGFSSLFFTSLALFLSSTTLLLMWKQHKAVPADELVEENALKCSEEKGSQEMESSRIAFAPTPVHQKNETLIGEGKERLEELVAFGVGVDGDNNSAKSGNPVTEIGFRSRHPMISVDLSCGSKHHPILFNQQIKNVFPINSGWISENKMSTEWQEMLLSSSEDYEVDHTPECSDGSISDEDSLIEIALPSGHFVGHQREESKYNCSLQQKKRELSAHEALFNQQSLMEFLAEFNEEENLIEIDIAMGSIKYSRFEIEA</sequence>
<keyword evidence="3" id="KW-1185">Reference proteome</keyword>
<keyword evidence="1" id="KW-0812">Transmembrane</keyword>
<dbReference type="Proteomes" id="UP001359559">
    <property type="component" value="Unassembled WGS sequence"/>
</dbReference>
<protein>
    <submittedName>
        <fullName evidence="2">Uncharacterized protein</fullName>
    </submittedName>
</protein>
<accession>A0AAN9KEV8</accession>
<evidence type="ECO:0000313" key="3">
    <source>
        <dbReference type="Proteomes" id="UP001359559"/>
    </source>
</evidence>
<dbReference type="AlphaFoldDB" id="A0AAN9KEV8"/>
<dbReference type="PANTHER" id="PTHR35708:SF3">
    <property type="entry name" value="GB|AAD25831.1"/>
    <property type="match status" value="1"/>
</dbReference>
<comment type="caution">
    <text evidence="2">The sequence shown here is derived from an EMBL/GenBank/DDBJ whole genome shotgun (WGS) entry which is preliminary data.</text>
</comment>
<feature type="transmembrane region" description="Helical" evidence="1">
    <location>
        <begin position="12"/>
        <end position="32"/>
    </location>
</feature>
<evidence type="ECO:0000313" key="2">
    <source>
        <dbReference type="EMBL" id="KAK7316540.1"/>
    </source>
</evidence>
<organism evidence="2 3">
    <name type="scientific">Clitoria ternatea</name>
    <name type="common">Butterfly pea</name>
    <dbReference type="NCBI Taxonomy" id="43366"/>
    <lineage>
        <taxon>Eukaryota</taxon>
        <taxon>Viridiplantae</taxon>
        <taxon>Streptophyta</taxon>
        <taxon>Embryophyta</taxon>
        <taxon>Tracheophyta</taxon>
        <taxon>Spermatophyta</taxon>
        <taxon>Magnoliopsida</taxon>
        <taxon>eudicotyledons</taxon>
        <taxon>Gunneridae</taxon>
        <taxon>Pentapetalae</taxon>
        <taxon>rosids</taxon>
        <taxon>fabids</taxon>
        <taxon>Fabales</taxon>
        <taxon>Fabaceae</taxon>
        <taxon>Papilionoideae</taxon>
        <taxon>50 kb inversion clade</taxon>
        <taxon>NPAAA clade</taxon>
        <taxon>indigoferoid/millettioid clade</taxon>
        <taxon>Phaseoleae</taxon>
        <taxon>Clitoria</taxon>
    </lineage>
</organism>
<dbReference type="PANTHER" id="PTHR35708">
    <property type="entry name" value="GB|AAD25831.1"/>
    <property type="match status" value="1"/>
</dbReference>
<name>A0AAN9KEV8_CLITE</name>
<keyword evidence="1" id="KW-1133">Transmembrane helix</keyword>
<gene>
    <name evidence="2" type="ORF">RJT34_00088</name>
</gene>